<dbReference type="GO" id="GO:0008218">
    <property type="term" value="P:bioluminescence"/>
    <property type="evidence" value="ECO:0007669"/>
    <property type="project" value="InterPro"/>
</dbReference>
<dbReference type="AlphaFoldDB" id="A0A0D5YWH9"/>
<dbReference type="RefSeq" id="WP_045802836.1">
    <property type="nucleotide sequence ID" value="NZ_CP011071.1"/>
</dbReference>
<organism evidence="2 3">
    <name type="scientific">Flagellimonas lutaonensis</name>
    <dbReference type="NCBI Taxonomy" id="516051"/>
    <lineage>
        <taxon>Bacteria</taxon>
        <taxon>Pseudomonadati</taxon>
        <taxon>Bacteroidota</taxon>
        <taxon>Flavobacteriia</taxon>
        <taxon>Flavobacteriales</taxon>
        <taxon>Flavobacteriaceae</taxon>
        <taxon>Flagellimonas</taxon>
    </lineage>
</organism>
<dbReference type="KEGG" id="mlt:VC82_2717"/>
<sequence length="345" mass="39326">MTEHAQILKAFVKLGDFLTEFCENGNNAAFETLNRAIRLAEEQNGWFTKENILFALRQWGEALGEPPLKNWLSQYGISQKSSQKTIAIIMAGNIPLVGFHDFLSVLLTGNKALCKLSSNDTTLVPVLADYLIDQEPSLNERIEFTEGKIQGFDAIIATGSNNTARYFEYYFKQYPHIIRKNRTSVAVLTGDEKPEDLKALGDDIFRYFGLGCRNVSKIFVPKGYEFDTFFNGIFDHKKVIEHHKYANNYDYNKAVYLMSAFKILDNGFLILKEDNTLHSPIAVLFYEYYSDLKELHQKLNAKRGELQCIVGRTGIVGEIPFGHTQRPKLNDYADGVDTLDFLLRL</sequence>
<accession>A0A0D5YWH9</accession>
<dbReference type="HOGENOM" id="CLU_050037_0_0_10"/>
<dbReference type="InterPro" id="IPR008670">
    <property type="entry name" value="CoA_reduct_LuxC"/>
</dbReference>
<evidence type="ECO:0000313" key="3">
    <source>
        <dbReference type="Proteomes" id="UP000032726"/>
    </source>
</evidence>
<dbReference type="OrthoDB" id="1522941at2"/>
<dbReference type="EMBL" id="CP011071">
    <property type="protein sequence ID" value="AKA36276.1"/>
    <property type="molecule type" value="Genomic_DNA"/>
</dbReference>
<evidence type="ECO:0000313" key="2">
    <source>
        <dbReference type="EMBL" id="AKA36276.1"/>
    </source>
</evidence>
<dbReference type="STRING" id="516051.VC82_2717"/>
<dbReference type="PATRIC" id="fig|516051.4.peg.2786"/>
<dbReference type="Proteomes" id="UP000032726">
    <property type="component" value="Chromosome"/>
</dbReference>
<dbReference type="InterPro" id="IPR016161">
    <property type="entry name" value="Ald_DH/histidinol_DH"/>
</dbReference>
<protein>
    <submittedName>
        <fullName evidence="2">Acyl-CoA reductase</fullName>
    </submittedName>
</protein>
<name>A0A0D5YWH9_9FLAO</name>
<dbReference type="Pfam" id="PF05893">
    <property type="entry name" value="LuxC"/>
    <property type="match status" value="1"/>
</dbReference>
<dbReference type="SUPFAM" id="SSF53720">
    <property type="entry name" value="ALDH-like"/>
    <property type="match status" value="1"/>
</dbReference>
<keyword evidence="1" id="KW-0521">NADP</keyword>
<reference evidence="2 3" key="1">
    <citation type="submission" date="2015-03" db="EMBL/GenBank/DDBJ databases">
        <title>Complete genome sequence of Muricauda lutaonensis CC-HSB-11T, isolated from a coastal hot spring.</title>
        <authorList>
            <person name="Kim K.M."/>
        </authorList>
    </citation>
    <scope>NUCLEOTIDE SEQUENCE [LARGE SCALE GENOMIC DNA]</scope>
    <source>
        <strain evidence="2 3">CC-HSB-11</strain>
    </source>
</reference>
<dbReference type="GO" id="GO:0003995">
    <property type="term" value="F:acyl-CoA dehydrogenase activity"/>
    <property type="evidence" value="ECO:0007669"/>
    <property type="project" value="InterPro"/>
</dbReference>
<proteinExistence type="predicted"/>
<keyword evidence="3" id="KW-1185">Reference proteome</keyword>
<evidence type="ECO:0000256" key="1">
    <source>
        <dbReference type="ARBA" id="ARBA00022857"/>
    </source>
</evidence>
<gene>
    <name evidence="2" type="ORF">VC82_2717</name>
</gene>